<evidence type="ECO:0000256" key="1">
    <source>
        <dbReference type="ARBA" id="ARBA00001946"/>
    </source>
</evidence>
<name>A0A0P1AYZ1_PLAHL</name>
<evidence type="ECO:0000256" key="10">
    <source>
        <dbReference type="ARBA" id="ARBA00024596"/>
    </source>
</evidence>
<dbReference type="InterPro" id="IPR000086">
    <property type="entry name" value="NUDIX_hydrolase_dom"/>
</dbReference>
<dbReference type="PANTHER" id="PTHR43758">
    <property type="entry name" value="7,8-DIHYDRO-8-OXOGUANINE TRIPHOSPHATASE"/>
    <property type="match status" value="1"/>
</dbReference>
<evidence type="ECO:0000256" key="19">
    <source>
        <dbReference type="ARBA" id="ARBA00048894"/>
    </source>
</evidence>
<dbReference type="InterPro" id="IPR003563">
    <property type="entry name" value="8ODP"/>
</dbReference>
<evidence type="ECO:0000256" key="2">
    <source>
        <dbReference type="ARBA" id="ARBA00005582"/>
    </source>
</evidence>
<comment type="catalytic activity">
    <reaction evidence="8">
        <text>2-oxo-dATP + H2O = 2-oxo-dAMP + diphosphate + H(+)</text>
        <dbReference type="Rhea" id="RHEA:31583"/>
        <dbReference type="ChEBI" id="CHEBI:15377"/>
        <dbReference type="ChEBI" id="CHEBI:15378"/>
        <dbReference type="ChEBI" id="CHEBI:33019"/>
        <dbReference type="ChEBI" id="CHEBI:63212"/>
        <dbReference type="ChEBI" id="CHEBI:77897"/>
        <dbReference type="EC" id="3.6.1.56"/>
    </reaction>
    <physiologicalReaction direction="left-to-right" evidence="8">
        <dbReference type="Rhea" id="RHEA:31584"/>
    </physiologicalReaction>
</comment>
<proteinExistence type="inferred from homology"/>
<dbReference type="GO" id="GO:0008413">
    <property type="term" value="F:8-oxo-7,8-dihydroguanosine triphosphate pyrophosphatase activity"/>
    <property type="evidence" value="ECO:0007669"/>
    <property type="project" value="InterPro"/>
</dbReference>
<dbReference type="GO" id="GO:0008828">
    <property type="term" value="F:dATP diphosphatase activity"/>
    <property type="evidence" value="ECO:0007669"/>
    <property type="project" value="UniProtKB-EC"/>
</dbReference>
<evidence type="ECO:0000256" key="7">
    <source>
        <dbReference type="ARBA" id="ARBA00024448"/>
    </source>
</evidence>
<comment type="similarity">
    <text evidence="2">Belongs to the Nudix hydrolase family.</text>
</comment>
<evidence type="ECO:0000256" key="18">
    <source>
        <dbReference type="ARBA" id="ARBA00048002"/>
    </source>
</evidence>
<dbReference type="Proteomes" id="UP000054928">
    <property type="component" value="Unassembled WGS sequence"/>
</dbReference>
<evidence type="ECO:0000256" key="16">
    <source>
        <dbReference type="ARBA" id="ARBA00031927"/>
    </source>
</evidence>
<feature type="domain" description="Nudix hydrolase" evidence="22">
    <location>
        <begin position="8"/>
        <end position="144"/>
    </location>
</feature>
<dbReference type="STRING" id="4781.A0A0P1AYZ1"/>
<evidence type="ECO:0000256" key="21">
    <source>
        <dbReference type="ARBA" id="ARBA00053094"/>
    </source>
</evidence>
<dbReference type="GO" id="GO:0046872">
    <property type="term" value="F:metal ion binding"/>
    <property type="evidence" value="ECO:0007669"/>
    <property type="project" value="UniProtKB-KW"/>
</dbReference>
<dbReference type="GO" id="GO:0005737">
    <property type="term" value="C:cytoplasm"/>
    <property type="evidence" value="ECO:0007669"/>
    <property type="project" value="TreeGrafter"/>
</dbReference>
<protein>
    <recommendedName>
        <fullName evidence="12">Oxidized purine nucleoside triphosphate hydrolase</fullName>
        <ecNumber evidence="11">3.6.1.56</ecNumber>
    </recommendedName>
    <alternativeName>
        <fullName evidence="16">2-hydroxy-dATP diphosphatase</fullName>
    </alternativeName>
    <alternativeName>
        <fullName evidence="15">7,8-dihydro-8-oxoguanine triphosphatase</fullName>
    </alternativeName>
    <alternativeName>
        <fullName evidence="14">8-oxo-dGTPase</fullName>
    </alternativeName>
    <alternativeName>
        <fullName evidence="17">Methylated purine nucleoside triphosphate hydrolase</fullName>
    </alternativeName>
    <alternativeName>
        <fullName evidence="13">Nucleoside diphosphate-linked moiety X motif 1</fullName>
    </alternativeName>
</protein>
<comment type="catalytic activity">
    <reaction evidence="10">
        <text>2-oxo-ATP + H2O = 2-oxo-AMP + diphosphate + H(+)</text>
        <dbReference type="Rhea" id="RHEA:67392"/>
        <dbReference type="ChEBI" id="CHEBI:15377"/>
        <dbReference type="ChEBI" id="CHEBI:15378"/>
        <dbReference type="ChEBI" id="CHEBI:33019"/>
        <dbReference type="ChEBI" id="CHEBI:71395"/>
        <dbReference type="ChEBI" id="CHEBI:172878"/>
    </reaction>
    <physiologicalReaction direction="left-to-right" evidence="10">
        <dbReference type="Rhea" id="RHEA:67393"/>
    </physiologicalReaction>
</comment>
<evidence type="ECO:0000313" key="23">
    <source>
        <dbReference type="EMBL" id="CEG47049.1"/>
    </source>
</evidence>
<evidence type="ECO:0000256" key="4">
    <source>
        <dbReference type="ARBA" id="ARBA00022723"/>
    </source>
</evidence>
<dbReference type="AlphaFoldDB" id="A0A0P1AYZ1"/>
<evidence type="ECO:0000256" key="9">
    <source>
        <dbReference type="ARBA" id="ARBA00024486"/>
    </source>
</evidence>
<comment type="cofactor">
    <cofactor evidence="1">
        <name>Mg(2+)</name>
        <dbReference type="ChEBI" id="CHEBI:18420"/>
    </cofactor>
</comment>
<evidence type="ECO:0000256" key="11">
    <source>
        <dbReference type="ARBA" id="ARBA00026103"/>
    </source>
</evidence>
<dbReference type="PANTHER" id="PTHR43758:SF2">
    <property type="entry name" value="OXIDIZED PURINE NUCLEOSIDE TRIPHOSPHATE HYDROLASE"/>
    <property type="match status" value="1"/>
</dbReference>
<evidence type="ECO:0000256" key="13">
    <source>
        <dbReference type="ARBA" id="ARBA00029673"/>
    </source>
</evidence>
<dbReference type="GeneID" id="36398766"/>
<dbReference type="PRINTS" id="PR01403">
    <property type="entry name" value="8OXTPHPHTASE"/>
</dbReference>
<reference evidence="24" key="1">
    <citation type="submission" date="2014-09" db="EMBL/GenBank/DDBJ databases">
        <authorList>
            <person name="Sharma Rahul"/>
            <person name="Thines Marco"/>
        </authorList>
    </citation>
    <scope>NUCLEOTIDE SEQUENCE [LARGE SCALE GENOMIC DNA]</scope>
</reference>
<evidence type="ECO:0000256" key="5">
    <source>
        <dbReference type="ARBA" id="ARBA00022801"/>
    </source>
</evidence>
<evidence type="ECO:0000256" key="14">
    <source>
        <dbReference type="ARBA" id="ARBA00030634"/>
    </source>
</evidence>
<keyword evidence="24" id="KW-1185">Reference proteome</keyword>
<evidence type="ECO:0000256" key="15">
    <source>
        <dbReference type="ARBA" id="ARBA00030682"/>
    </source>
</evidence>
<dbReference type="PROSITE" id="PS51462">
    <property type="entry name" value="NUDIX"/>
    <property type="match status" value="1"/>
</dbReference>
<sequence>MQAVSSYQRKLFTLAFIVRDCVGSKQVLLGLKKRGFGMGKWNGFGGKVEVTDASIAAAAVRELEEEANVIVKAEDLLPCGILFFSFEKSEEMMEVHVFLAHKFLGEPSESEEMEPQWYDISKIPFKSMWVDDCYWLPHVLDGKSVQGQFYFAADESTLLDHRLEVTTQTNGDC</sequence>
<keyword evidence="5" id="KW-0378">Hydrolase</keyword>
<comment type="catalytic activity">
    <reaction evidence="7">
        <text>8-oxo-dATP + H2O = 8-oxo-dAMP + diphosphate + H(+)</text>
        <dbReference type="Rhea" id="RHEA:65396"/>
        <dbReference type="ChEBI" id="CHEBI:15377"/>
        <dbReference type="ChEBI" id="CHEBI:15378"/>
        <dbReference type="ChEBI" id="CHEBI:33019"/>
        <dbReference type="ChEBI" id="CHEBI:71361"/>
        <dbReference type="ChEBI" id="CHEBI:172871"/>
    </reaction>
    <physiologicalReaction direction="left-to-right" evidence="7">
        <dbReference type="Rhea" id="RHEA:65397"/>
    </physiologicalReaction>
</comment>
<dbReference type="EMBL" id="CCYD01002371">
    <property type="protein sequence ID" value="CEG47049.1"/>
    <property type="molecule type" value="Genomic_DNA"/>
</dbReference>
<evidence type="ECO:0000256" key="8">
    <source>
        <dbReference type="ARBA" id="ARBA00024459"/>
    </source>
</evidence>
<evidence type="ECO:0000256" key="17">
    <source>
        <dbReference type="ARBA" id="ARBA00032071"/>
    </source>
</evidence>
<accession>A0A0P1AYZ1</accession>
<evidence type="ECO:0000256" key="6">
    <source>
        <dbReference type="ARBA" id="ARBA00022842"/>
    </source>
</evidence>
<dbReference type="EC" id="3.6.1.56" evidence="11"/>
<dbReference type="Pfam" id="PF00293">
    <property type="entry name" value="NUDIX"/>
    <property type="match status" value="1"/>
</dbReference>
<evidence type="ECO:0000256" key="20">
    <source>
        <dbReference type="ARBA" id="ARBA00049032"/>
    </source>
</evidence>
<evidence type="ECO:0000313" key="24">
    <source>
        <dbReference type="Proteomes" id="UP000054928"/>
    </source>
</evidence>
<organism evidence="23 24">
    <name type="scientific">Plasmopara halstedii</name>
    <name type="common">Downy mildew of sunflower</name>
    <dbReference type="NCBI Taxonomy" id="4781"/>
    <lineage>
        <taxon>Eukaryota</taxon>
        <taxon>Sar</taxon>
        <taxon>Stramenopiles</taxon>
        <taxon>Oomycota</taxon>
        <taxon>Peronosporomycetes</taxon>
        <taxon>Peronosporales</taxon>
        <taxon>Peronosporaceae</taxon>
        <taxon>Plasmopara</taxon>
    </lineage>
</organism>
<evidence type="ECO:0000256" key="12">
    <source>
        <dbReference type="ARBA" id="ARBA00026218"/>
    </source>
</evidence>
<dbReference type="InterPro" id="IPR015797">
    <property type="entry name" value="NUDIX_hydrolase-like_dom_sf"/>
</dbReference>
<dbReference type="OMA" id="MWADDEF"/>
<dbReference type="GO" id="GO:0042262">
    <property type="term" value="P:DNA protection"/>
    <property type="evidence" value="ECO:0007669"/>
    <property type="project" value="InterPro"/>
</dbReference>
<evidence type="ECO:0000259" key="22">
    <source>
        <dbReference type="PROSITE" id="PS51462"/>
    </source>
</evidence>
<dbReference type="OrthoDB" id="408303at2759"/>
<comment type="catalytic activity">
    <reaction evidence="9">
        <text>8-oxo-dGTP + H2O = 8-oxo-dGMP + diphosphate + H(+)</text>
        <dbReference type="Rhea" id="RHEA:31575"/>
        <dbReference type="ChEBI" id="CHEBI:15377"/>
        <dbReference type="ChEBI" id="CHEBI:15378"/>
        <dbReference type="ChEBI" id="CHEBI:33019"/>
        <dbReference type="ChEBI" id="CHEBI:63224"/>
        <dbReference type="ChEBI" id="CHEBI:77896"/>
    </reaction>
    <physiologicalReaction direction="left-to-right" evidence="9">
        <dbReference type="Rhea" id="RHEA:31576"/>
    </physiologicalReaction>
</comment>
<comment type="function">
    <text evidence="21">Oxidized purine nucleoside triphosphate hydrolase which is a prominent sanitizer of the oxidized nucleotide pool. Catalyzes the hydrolysis of 2-oxo-dATP (2-hydroxy-dATP) into 2-oxo-dAMP. Also has a significant hydrolase activity toward 2-oxo-ATP, 8-oxo-dGTP and 8-oxo-dATP. Through the hydrolysis of oxidized purine nucleoside triphosphates, prevents their incorporation into DNA and the subsequent transversions A:T to C:G and G:C to T:A. Also catalyzes the hydrolysis of methylated purine nucleoside triphosphate preventing their integration into DNA. Through this antimutagenic activity protects cells from oxidative stress.</text>
</comment>
<dbReference type="CDD" id="cd03427">
    <property type="entry name" value="NUDIX_MTH1_Nudt1"/>
    <property type="match status" value="1"/>
</dbReference>
<dbReference type="SUPFAM" id="SSF55811">
    <property type="entry name" value="Nudix"/>
    <property type="match status" value="1"/>
</dbReference>
<evidence type="ECO:0000256" key="3">
    <source>
        <dbReference type="ARBA" id="ARBA00011245"/>
    </source>
</evidence>
<comment type="subunit">
    <text evidence="3">Monomer.</text>
</comment>
<dbReference type="RefSeq" id="XP_024583418.1">
    <property type="nucleotide sequence ID" value="XM_024717973.1"/>
</dbReference>
<comment type="catalytic activity">
    <reaction evidence="18">
        <text>N(6)-methyl-ATP + H2O = N(6)-methyl-AMP + diphosphate + H(+)</text>
        <dbReference type="Rhea" id="RHEA:67608"/>
        <dbReference type="ChEBI" id="CHEBI:15377"/>
        <dbReference type="ChEBI" id="CHEBI:15378"/>
        <dbReference type="ChEBI" id="CHEBI:33019"/>
        <dbReference type="ChEBI" id="CHEBI:144842"/>
        <dbReference type="ChEBI" id="CHEBI:172873"/>
    </reaction>
    <physiologicalReaction direction="left-to-right" evidence="18">
        <dbReference type="Rhea" id="RHEA:67609"/>
    </physiologicalReaction>
</comment>
<dbReference type="Gene3D" id="3.90.79.10">
    <property type="entry name" value="Nucleoside Triphosphate Pyrophosphohydrolase"/>
    <property type="match status" value="1"/>
</dbReference>
<keyword evidence="6" id="KW-0460">Magnesium</keyword>
<keyword evidence="4" id="KW-0479">Metal-binding</keyword>
<comment type="catalytic activity">
    <reaction evidence="19">
        <text>O(6)-methyl-dGTP + H2O = O(6)-methyl-dGMP + diphosphate + H(+)</text>
        <dbReference type="Rhea" id="RHEA:67600"/>
        <dbReference type="ChEBI" id="CHEBI:15377"/>
        <dbReference type="ChEBI" id="CHEBI:15378"/>
        <dbReference type="ChEBI" id="CHEBI:33019"/>
        <dbReference type="ChEBI" id="CHEBI:169974"/>
        <dbReference type="ChEBI" id="CHEBI:169975"/>
    </reaction>
    <physiologicalReaction direction="left-to-right" evidence="19">
        <dbReference type="Rhea" id="RHEA:67601"/>
    </physiologicalReaction>
</comment>
<comment type="catalytic activity">
    <reaction evidence="20">
        <text>N(6)-methyl-dATP + H2O = N(6)-methyl-dAMP + diphosphate + H(+)</text>
        <dbReference type="Rhea" id="RHEA:67604"/>
        <dbReference type="ChEBI" id="CHEBI:15377"/>
        <dbReference type="ChEBI" id="CHEBI:15378"/>
        <dbReference type="ChEBI" id="CHEBI:33019"/>
        <dbReference type="ChEBI" id="CHEBI:169976"/>
        <dbReference type="ChEBI" id="CHEBI:172872"/>
    </reaction>
    <physiologicalReaction direction="left-to-right" evidence="20">
        <dbReference type="Rhea" id="RHEA:67605"/>
    </physiologicalReaction>
</comment>